<dbReference type="NCBIfam" id="TIGR01760">
    <property type="entry name" value="tape_meas_TP901"/>
    <property type="match status" value="1"/>
</dbReference>
<feature type="coiled-coil region" evidence="3">
    <location>
        <begin position="27"/>
        <end position="81"/>
    </location>
</feature>
<dbReference type="Proteomes" id="UP000008090">
    <property type="component" value="Segment"/>
</dbReference>
<keyword evidence="6" id="KW-1185">Reference proteome</keyword>
<dbReference type="OrthoDB" id="1774at10239"/>
<protein>
    <submittedName>
        <fullName evidence="5">Phage-related tail protein</fullName>
    </submittedName>
</protein>
<keyword evidence="1" id="KW-1245">Viral tail assembly</keyword>
<dbReference type="KEGG" id="vg:5076246"/>
<organism evidence="5 6">
    <name type="scientific">Vibrio phage VP882</name>
    <dbReference type="NCBI Taxonomy" id="2913982"/>
    <lineage>
        <taxon>Viruses</taxon>
        <taxon>Duplodnaviria</taxon>
        <taxon>Heunggongvirae</taxon>
        <taxon>Uroviricota</taxon>
        <taxon>Caudoviricetes</taxon>
        <taxon>Hapunavirus</taxon>
        <taxon>Hapunavirus VP882</taxon>
    </lineage>
</organism>
<evidence type="ECO:0000313" key="6">
    <source>
        <dbReference type="Proteomes" id="UP000008090"/>
    </source>
</evidence>
<dbReference type="PANTHER" id="PTHR37813:SF1">
    <property type="entry name" value="FELS-2 PROPHAGE PROTEIN"/>
    <property type="match status" value="1"/>
</dbReference>
<sequence length="881" mass="91548">MADAKYSIAIAALDKFSAPFKSFSDTNDKLVTQIKGQQAELRNLRDAQRDLSGFERMQRKLAETSTALEQAKLDEAELARQMEATEQPTKRLTNAFEKAKTKTAQLTIEHQVQTNKLERLEQSLSEAGVDARKFASEQERIERATEQANAALKTQQTRLKSVSDAQSRVEANRAARADLRGQVLETAAMGYVAAQPIRAAINYESAMADVKKVVNFKDDTEANQMGRDILKMSTQIPMAAEGIAQIVSAAGQSGVAKAELLDFAASAAKMATAFDVSADDAGSTMAAWRASMGLSQAKAVALADATNHLSNNMNAQAKDIAGVLKRQGAVAMSAGLNEIQAASLSAALLSGGAGEEVAATALKNITGAMMKGNTGTKAQQAAWAELGFDPNQLAGDMLSDAPGTMIKVFEAMQDVPEEQVNALVSTLFGEEVKGSVMPMLKNLDNLRNAFKMTSDAAQYQGSMEAEYQARSATTANNLQLLSNKFERLQISVGTLLLPALNDIVGPIADFADYLADAAEKYPTIAKGIAMVGMGLVALKVGALAVKMVGLSFGQGINMLKLGRAKLSATTGDTARNANLANRALQRMNATMARMGRRRAPMGGAGADLGDFGGEGRGRRGRRRLRMRGGGKWGRLAGLITGGTALSLMSANANAGDLAMAGASVAGTAGDLFSALPAGGALLKGAGKMFRPLDIALSGAALTSAISNGDNQQIGATAGDMVGGLGGAAAGAAAGAAIGSVVPVIGTAIGGVIGSIVGGLGGGALGEWAGGKIGGWFGGDDEKDQVKPAQVSEMIAGNDRVNGTTDKLPAPEQVQKQVASQDNRQMVFSPSITIPPSSGNPEADQRLIDSLIERMKAELMPMMGGGELAVRLDASLSDRSNT</sequence>
<dbReference type="InterPro" id="IPR010090">
    <property type="entry name" value="Phage_tape_meas"/>
</dbReference>
<dbReference type="GeneID" id="5076246"/>
<proteinExistence type="predicted"/>
<feature type="domain" description="Phage tail tape measure protein" evidence="4">
    <location>
        <begin position="228"/>
        <end position="429"/>
    </location>
</feature>
<evidence type="ECO:0000259" key="4">
    <source>
        <dbReference type="Pfam" id="PF10145"/>
    </source>
</evidence>
<keyword evidence="3" id="KW-0175">Coiled coil</keyword>
<evidence type="ECO:0000256" key="2">
    <source>
        <dbReference type="ARBA" id="ARBA00022612"/>
    </source>
</evidence>
<reference evidence="5 6" key="1">
    <citation type="journal article" date="2009" name="Appl. Environ. Microbiol.">
        <title>Characterization of a new plasmid-like prophage in a pandemic Vibrio parahaemolyticus O3:K6 strain.</title>
        <authorList>
            <person name="Lan S.F."/>
            <person name="Huang C.H."/>
            <person name="Chang C.H."/>
            <person name="Liao W.C."/>
            <person name="Lin I.H."/>
            <person name="Jian W.N."/>
            <person name="Wu Y.G."/>
            <person name="Chen S.Y."/>
            <person name="Wong H.C."/>
        </authorList>
    </citation>
    <scope>NUCLEOTIDE SEQUENCE [LARGE SCALE GENOMIC DNA]</scope>
</reference>
<dbReference type="Pfam" id="PF10145">
    <property type="entry name" value="PhageMin_Tail"/>
    <property type="match status" value="1"/>
</dbReference>
<accession>A2I2Y1</accession>
<dbReference type="PANTHER" id="PTHR37813">
    <property type="entry name" value="FELS-2 PROPHAGE PROTEIN"/>
    <property type="match status" value="1"/>
</dbReference>
<keyword evidence="2" id="KW-1188">Viral release from host cell</keyword>
<dbReference type="GO" id="GO:0098003">
    <property type="term" value="P:viral tail assembly"/>
    <property type="evidence" value="ECO:0007669"/>
    <property type="project" value="UniProtKB-KW"/>
</dbReference>
<evidence type="ECO:0000256" key="3">
    <source>
        <dbReference type="SAM" id="Coils"/>
    </source>
</evidence>
<name>A2I2Y1_9CAUD</name>
<dbReference type="RefSeq" id="YP_001039842.1">
    <property type="nucleotide sequence ID" value="NC_009016.1"/>
</dbReference>
<dbReference type="EMBL" id="EF057797">
    <property type="protein sequence ID" value="ABM73395.1"/>
    <property type="molecule type" value="Genomic_DNA"/>
</dbReference>
<evidence type="ECO:0000313" key="5">
    <source>
        <dbReference type="EMBL" id="ABM73395.1"/>
    </source>
</evidence>
<evidence type="ECO:0000256" key="1">
    <source>
        <dbReference type="ARBA" id="ARBA00022465"/>
    </source>
</evidence>